<keyword evidence="2" id="KW-0472">Membrane</keyword>
<dbReference type="InterPro" id="IPR051412">
    <property type="entry name" value="Formin_Homology_Diaphanous_sf"/>
</dbReference>
<feature type="compositionally biased region" description="Basic and acidic residues" evidence="1">
    <location>
        <begin position="286"/>
        <end position="302"/>
    </location>
</feature>
<protein>
    <submittedName>
        <fullName evidence="3">Uncharacterized protein</fullName>
    </submittedName>
</protein>
<feature type="region of interest" description="Disordered" evidence="1">
    <location>
        <begin position="600"/>
        <end position="746"/>
    </location>
</feature>
<feature type="compositionally biased region" description="Pro residues" evidence="1">
    <location>
        <begin position="402"/>
        <end position="430"/>
    </location>
</feature>
<dbReference type="RefSeq" id="XP_002951890.1">
    <property type="nucleotide sequence ID" value="XM_002951844.1"/>
</dbReference>
<feature type="compositionally biased region" description="Low complexity" evidence="1">
    <location>
        <begin position="144"/>
        <end position="156"/>
    </location>
</feature>
<feature type="compositionally biased region" description="Low complexity" evidence="1">
    <location>
        <begin position="733"/>
        <end position="746"/>
    </location>
</feature>
<evidence type="ECO:0000256" key="1">
    <source>
        <dbReference type="SAM" id="MobiDB-lite"/>
    </source>
</evidence>
<feature type="region of interest" description="Disordered" evidence="1">
    <location>
        <begin position="446"/>
        <end position="503"/>
    </location>
</feature>
<keyword evidence="2" id="KW-1133">Transmembrane helix</keyword>
<keyword evidence="4" id="KW-1185">Reference proteome</keyword>
<organism evidence="4">
    <name type="scientific">Volvox carteri f. nagariensis</name>
    <dbReference type="NCBI Taxonomy" id="3068"/>
    <lineage>
        <taxon>Eukaryota</taxon>
        <taxon>Viridiplantae</taxon>
        <taxon>Chlorophyta</taxon>
        <taxon>core chlorophytes</taxon>
        <taxon>Chlorophyceae</taxon>
        <taxon>CS clade</taxon>
        <taxon>Chlamydomonadales</taxon>
        <taxon>Volvocaceae</taxon>
        <taxon>Volvox</taxon>
    </lineage>
</organism>
<feature type="transmembrane region" description="Helical" evidence="2">
    <location>
        <begin position="955"/>
        <end position="983"/>
    </location>
</feature>
<dbReference type="EMBL" id="GL378347">
    <property type="protein sequence ID" value="EFJ46995.1"/>
    <property type="molecule type" value="Genomic_DNA"/>
</dbReference>
<dbReference type="AlphaFoldDB" id="D8TZW2"/>
<keyword evidence="2" id="KW-0812">Transmembrane</keyword>
<dbReference type="PANTHER" id="PTHR45691">
    <property type="entry name" value="PROTEIN DIAPHANOUS"/>
    <property type="match status" value="1"/>
</dbReference>
<feature type="transmembrane region" description="Helical" evidence="2">
    <location>
        <begin position="1011"/>
        <end position="1033"/>
    </location>
</feature>
<dbReference type="GO" id="GO:0005884">
    <property type="term" value="C:actin filament"/>
    <property type="evidence" value="ECO:0007669"/>
    <property type="project" value="TreeGrafter"/>
</dbReference>
<feature type="compositionally biased region" description="Pro residues" evidence="1">
    <location>
        <begin position="720"/>
        <end position="732"/>
    </location>
</feature>
<reference evidence="3 4" key="1">
    <citation type="journal article" date="2010" name="Science">
        <title>Genomic analysis of organismal complexity in the multicellular green alga Volvox carteri.</title>
        <authorList>
            <person name="Prochnik S.E."/>
            <person name="Umen J."/>
            <person name="Nedelcu A.M."/>
            <person name="Hallmann A."/>
            <person name="Miller S.M."/>
            <person name="Nishii I."/>
            <person name="Ferris P."/>
            <person name="Kuo A."/>
            <person name="Mitros T."/>
            <person name="Fritz-Laylin L.K."/>
            <person name="Hellsten U."/>
            <person name="Chapman J."/>
            <person name="Simakov O."/>
            <person name="Rensing S.A."/>
            <person name="Terry A."/>
            <person name="Pangilinan J."/>
            <person name="Kapitonov V."/>
            <person name="Jurka J."/>
            <person name="Salamov A."/>
            <person name="Shapiro H."/>
            <person name="Schmutz J."/>
            <person name="Grimwood J."/>
            <person name="Lindquist E."/>
            <person name="Lucas S."/>
            <person name="Grigoriev I.V."/>
            <person name="Schmitt R."/>
            <person name="Kirk D."/>
            <person name="Rokhsar D.S."/>
        </authorList>
    </citation>
    <scope>NUCLEOTIDE SEQUENCE [LARGE SCALE GENOMIC DNA]</scope>
    <source>
        <strain evidence="4">f. Nagariensis / Eve</strain>
    </source>
</reference>
<dbReference type="InParanoid" id="D8TZW2"/>
<evidence type="ECO:0000313" key="4">
    <source>
        <dbReference type="Proteomes" id="UP000001058"/>
    </source>
</evidence>
<name>D8TZW2_VOLCA</name>
<feature type="compositionally biased region" description="Low complexity" evidence="1">
    <location>
        <begin position="245"/>
        <end position="254"/>
    </location>
</feature>
<feature type="region of interest" description="Disordered" evidence="1">
    <location>
        <begin position="144"/>
        <end position="337"/>
    </location>
</feature>
<accession>D8TZW2</accession>
<evidence type="ECO:0000256" key="2">
    <source>
        <dbReference type="SAM" id="Phobius"/>
    </source>
</evidence>
<sequence length="1046" mass="106619">MTLAFPRVLGGAGGTEGPAAAAAAATEAVLQLVSVEQRPVLTESANLEDPIGPAATEEGSSKEMVGTAVSVSVATVRDAVNNGKEDGVYDTARSTAVLEMPEEYELAAAGEEGEGDAAGSDMTLESEVTEEREAEVADVMVMAAEEAPAGASQRAGSSGGGSAGMEEPAGVKSTPTPPEPLPLPPPDVPYTTWTTKPSVVPVPLPNTRTTTAYVAVNDTAGRSNSSEDAPAEVASTAAPPPPPGALAAPLRAELGMASATPSSLLSGRGQGGGGSCSSATPGSSGREADGPDNRRLGREERRMQRRRPFSPDGRDGATSTAALSSLPPPPPQCTMLCTAARDGDVSKVAVEKAAAVLDEFGQRAAQRCDDGGGGGGTAWRQSPPPPPLLDCTLRSAVMAERAPPPPPPLPLLARITPPPPPSAHSLPPPVAAVLDISPPLMNLSKTASASGAVQSQPPQPPAQRQTLGRCWCPPEPHDDEPTSPGPLPLQPPPHHHHKQQQQHMPAFAHLVTARACKDYLLVISQPISAPDSSGPTSPPPPPLPTSTSTSAPAHAVACCLPAPVQAATASASATATAAAATATVTASARDSAVGRAPLQLAGRARWDAPPDGSAEAVRGSDGDSGGGGGGGGIARDRSSRSVLDPVQAAATIGNSGGGGGGAEEARDLGLDSSETRGSYDSPFVRKDLEQDPFQHPAKRRNCPLADVELKSREGHHASQPPSPPPLSSPPAAAPRDAAVLATASRRTAAAERKDSYEAFVRQYERKLYDFLLQHAGGVTMGKIAAGCPIPTKITVREKPYMFLKCRSHLYVKLSGDLFAANLGPAAPSRTSCRHIQFQALTSCRHIQVQTLGHLGEAAALIVRAAGLLHCPPSGQTVGQVQAPIAGEATAAAAALAAAALVLDLDPNSTAAAILDLDPNSTAAAILDLDPNPTAAVAAPASVPGRHRDKGCGEAAAAATAAATAAACTATFIIMMQVPIFVLVEQRVREDASTAAAASIIPRRHRQAYVPLCLNHSFFLTSVFQSFCVLSLAFASDDLCMGSSATA</sequence>
<feature type="region of interest" description="Disordered" evidence="1">
    <location>
        <begin position="367"/>
        <end position="430"/>
    </location>
</feature>
<feature type="compositionally biased region" description="Pro residues" evidence="1">
    <location>
        <begin position="483"/>
        <end position="492"/>
    </location>
</feature>
<dbReference type="GO" id="GO:0030041">
    <property type="term" value="P:actin filament polymerization"/>
    <property type="evidence" value="ECO:0007669"/>
    <property type="project" value="TreeGrafter"/>
</dbReference>
<evidence type="ECO:0000313" key="3">
    <source>
        <dbReference type="EMBL" id="EFJ46995.1"/>
    </source>
</evidence>
<feature type="region of interest" description="Disordered" evidence="1">
    <location>
        <begin position="529"/>
        <end position="550"/>
    </location>
</feature>
<feature type="compositionally biased region" description="Gly residues" evidence="1">
    <location>
        <begin position="622"/>
        <end position="633"/>
    </location>
</feature>
<gene>
    <name evidence="3" type="ORF">VOLCADRAFT_92524</name>
</gene>
<feature type="compositionally biased region" description="Low complexity" evidence="1">
    <location>
        <begin position="447"/>
        <end position="456"/>
    </location>
</feature>
<dbReference type="PANTHER" id="PTHR45691:SF1">
    <property type="entry name" value="FH2 DOMAIN-CONTAINING PROTEIN 1-RELATED"/>
    <property type="match status" value="1"/>
</dbReference>
<dbReference type="GeneID" id="9615974"/>
<feature type="compositionally biased region" description="Low complexity" evidence="1">
    <location>
        <begin position="227"/>
        <end position="237"/>
    </location>
</feature>
<proteinExistence type="predicted"/>
<dbReference type="Proteomes" id="UP000001058">
    <property type="component" value="Unassembled WGS sequence"/>
</dbReference>
<feature type="compositionally biased region" description="Basic and acidic residues" evidence="1">
    <location>
        <begin position="707"/>
        <end position="716"/>
    </location>
</feature>
<dbReference type="KEGG" id="vcn:VOLCADRAFT_92524"/>
<feature type="compositionally biased region" description="Pro residues" evidence="1">
    <location>
        <begin position="175"/>
        <end position="188"/>
    </location>
</feature>